<dbReference type="EMBL" id="CP067018">
    <property type="protein sequence ID" value="QQN57518.1"/>
    <property type="molecule type" value="Genomic_DNA"/>
</dbReference>
<dbReference type="OrthoDB" id="1450263at2"/>
<organism evidence="1 2">
    <name type="scientific">Elizabethkingia bruuniana</name>
    <dbReference type="NCBI Taxonomy" id="1756149"/>
    <lineage>
        <taxon>Bacteria</taxon>
        <taxon>Pseudomonadati</taxon>
        <taxon>Bacteroidota</taxon>
        <taxon>Flavobacteriia</taxon>
        <taxon>Flavobacteriales</taxon>
        <taxon>Weeksellaceae</taxon>
        <taxon>Elizabethkingia</taxon>
    </lineage>
</organism>
<dbReference type="RefSeq" id="WP_034871269.1">
    <property type="nucleotide sequence ID" value="NZ_CBCSDR010000005.1"/>
</dbReference>
<sequence length="78" mass="9051">MTPNKFPQVNVMYGEGQEEYQPLPVYRSEDGQAISCWELTDEEIEKIKETKCLYLSMMTFGQPLQPVYLTVDKEELGL</sequence>
<dbReference type="Proteomes" id="UP000595426">
    <property type="component" value="Chromosome"/>
</dbReference>
<dbReference type="GeneID" id="93131826"/>
<protein>
    <submittedName>
        <fullName evidence="1">Uncharacterized protein</fullName>
    </submittedName>
</protein>
<dbReference type="AlphaFoldDB" id="A0A7T7UWG8"/>
<accession>A0A7T7UWG8</accession>
<evidence type="ECO:0000313" key="1">
    <source>
        <dbReference type="EMBL" id="QQN57518.1"/>
    </source>
</evidence>
<name>A0A7T7UWG8_9FLAO</name>
<keyword evidence="2" id="KW-1185">Reference proteome</keyword>
<proteinExistence type="predicted"/>
<evidence type="ECO:0000313" key="2">
    <source>
        <dbReference type="Proteomes" id="UP000595426"/>
    </source>
</evidence>
<reference evidence="1 2" key="1">
    <citation type="submission" date="2020-12" db="EMBL/GenBank/DDBJ databases">
        <title>FDA dAtabase for Regulatory Grade micrObial Sequences (FDA-ARGOS): Supporting development and validation of Infectious Disease Dx tests.</title>
        <authorList>
            <person name="Kerrigan L."/>
            <person name="Long C."/>
            <person name="Tallon L."/>
            <person name="Sadzewicz L."/>
            <person name="Zhao X."/>
            <person name="Boylan J."/>
            <person name="Ott S."/>
            <person name="Bowen H."/>
            <person name="Vavikolanu K."/>
            <person name="Mehta A."/>
            <person name="Aluvathingal J."/>
            <person name="Nadendla S."/>
            <person name="Yan Y."/>
            <person name="Sichtig H."/>
        </authorList>
    </citation>
    <scope>NUCLEOTIDE SEQUENCE [LARGE SCALE GENOMIC DNA]</scope>
    <source>
        <strain evidence="1 2">FDAARGOS_1031</strain>
    </source>
</reference>
<dbReference type="KEGG" id="egm:AYC65_02875"/>
<gene>
    <name evidence="1" type="ORF">I6H88_13800</name>
</gene>